<dbReference type="EMBL" id="FO203512">
    <property type="protein sequence ID" value="CCK76965.1"/>
    <property type="molecule type" value="Genomic_DNA"/>
</dbReference>
<dbReference type="HOGENOM" id="CLU_061560_0_0_6"/>
<evidence type="ECO:0000313" key="3">
    <source>
        <dbReference type="Proteomes" id="UP000032749"/>
    </source>
</evidence>
<feature type="signal peptide" evidence="1">
    <location>
        <begin position="1"/>
        <end position="23"/>
    </location>
</feature>
<keyword evidence="3" id="KW-1185">Reference proteome</keyword>
<accession>R4YPZ2</accession>
<dbReference type="OrthoDB" id="5767052at2"/>
<dbReference type="AlphaFoldDB" id="R4YPZ2"/>
<name>R4YPZ2_OLEAN</name>
<gene>
    <name evidence="2" type="ORF">OLEAN_C27890</name>
</gene>
<dbReference type="KEGG" id="oai:OLEAN_C27890"/>
<protein>
    <recommendedName>
        <fullName evidence="4">Lipoprotein</fullName>
    </recommendedName>
</protein>
<organism evidence="2 3">
    <name type="scientific">Oleispira antarctica RB-8</name>
    <dbReference type="NCBI Taxonomy" id="698738"/>
    <lineage>
        <taxon>Bacteria</taxon>
        <taxon>Pseudomonadati</taxon>
        <taxon>Pseudomonadota</taxon>
        <taxon>Gammaproteobacteria</taxon>
        <taxon>Oceanospirillales</taxon>
        <taxon>Oceanospirillaceae</taxon>
        <taxon>Oleispira</taxon>
    </lineage>
</organism>
<keyword evidence="1" id="KW-0732">Signal</keyword>
<proteinExistence type="predicted"/>
<dbReference type="PROSITE" id="PS51257">
    <property type="entry name" value="PROKAR_LIPOPROTEIN"/>
    <property type="match status" value="1"/>
</dbReference>
<dbReference type="STRING" id="698738.OLEAN_C27890"/>
<dbReference type="PIRSF" id="PIRSF028200">
    <property type="entry name" value="UCP028200"/>
    <property type="match status" value="1"/>
</dbReference>
<evidence type="ECO:0000256" key="1">
    <source>
        <dbReference type="SAM" id="SignalP"/>
    </source>
</evidence>
<dbReference type="InterPro" id="IPR016875">
    <property type="entry name" value="UCP028200"/>
</dbReference>
<dbReference type="Pfam" id="PF19795">
    <property type="entry name" value="DUF6279"/>
    <property type="match status" value="1"/>
</dbReference>
<reference evidence="2 3" key="1">
    <citation type="journal article" date="2013" name="Nat. Commun.">
        <title>Genome sequence and functional genomic analysis of the oil-degrading bacterium Oleispira antarctica.</title>
        <authorList>
            <person name="Kube M."/>
            <person name="Chernikova T.N."/>
            <person name="Al-Ramahi Y."/>
            <person name="Beloqui A."/>
            <person name="Lopez-Cortez N."/>
            <person name="Guazzaroni M.E."/>
            <person name="Heipieper H.J."/>
            <person name="Klages S."/>
            <person name="Kotsyurbenko O.R."/>
            <person name="Langer I."/>
            <person name="Nechitaylo T.Y."/>
            <person name="Lunsdorf H."/>
            <person name="Fernandez M."/>
            <person name="Juarez S."/>
            <person name="Ciordia S."/>
            <person name="Singer A."/>
            <person name="Kagan O."/>
            <person name="Egorova O."/>
            <person name="Petit P.A."/>
            <person name="Stogios P."/>
            <person name="Kim Y."/>
            <person name="Tchigvintsev A."/>
            <person name="Flick R."/>
            <person name="Denaro R."/>
            <person name="Genovese M."/>
            <person name="Albar J.P."/>
            <person name="Reva O.N."/>
            <person name="Martinez-Gomariz M."/>
            <person name="Tran H."/>
            <person name="Ferrer M."/>
            <person name="Savchenko A."/>
            <person name="Yakunin A.F."/>
            <person name="Yakimov M.M."/>
            <person name="Golyshina O.V."/>
            <person name="Reinhardt R."/>
            <person name="Golyshin P.N."/>
        </authorList>
    </citation>
    <scope>NUCLEOTIDE SEQUENCE [LARGE SCALE GENOMIC DNA]</scope>
</reference>
<feature type="chain" id="PRO_5004383374" description="Lipoprotein" evidence="1">
    <location>
        <begin position="24"/>
        <end position="284"/>
    </location>
</feature>
<evidence type="ECO:0008006" key="4">
    <source>
        <dbReference type="Google" id="ProtNLM"/>
    </source>
</evidence>
<sequence>MKYRLIVLLLIGAFLQGCTSKMAYNNADWLAQWYIDDYVDLSRDQNRNLDIELKSVLKWHRETQLLQYRQQLVALSNDLDHLPISEQVWLKHFNQITDHWQRLRRELSTRAAMLAPQLDQYQVNYLFSKLEERNEERLEDFNEKTIEQYREDRLEGLLETLENYLGSVNKQQKIYAAIFVEQAKITEQEWFDSNVKLQAAMKKAFVSSTNTELTEELFIQLFKIMDNPDQFKSDTLLDAYPHNRQLLLSMLQQITTSLSENQVMYLKGEINDLIQLIDDVSPKS</sequence>
<evidence type="ECO:0000313" key="2">
    <source>
        <dbReference type="EMBL" id="CCK76965.1"/>
    </source>
</evidence>
<dbReference type="Proteomes" id="UP000032749">
    <property type="component" value="Chromosome"/>
</dbReference>